<evidence type="ECO:0000256" key="7">
    <source>
        <dbReference type="ARBA" id="ARBA00048768"/>
    </source>
</evidence>
<evidence type="ECO:0000313" key="19">
    <source>
        <dbReference type="EMBL" id="CAF4026208.1"/>
    </source>
</evidence>
<comment type="catalytic activity">
    <reaction evidence="7 8">
        <text>N-terminal L-glutaminyl-[protein] + H2O = N-terminal L-glutamyl-[protein] + NH4(+)</text>
        <dbReference type="Rhea" id="RHEA:50680"/>
        <dbReference type="Rhea" id="RHEA-COMP:12668"/>
        <dbReference type="Rhea" id="RHEA-COMP:12777"/>
        <dbReference type="ChEBI" id="CHEBI:15377"/>
        <dbReference type="ChEBI" id="CHEBI:28938"/>
        <dbReference type="ChEBI" id="CHEBI:64721"/>
        <dbReference type="ChEBI" id="CHEBI:64722"/>
        <dbReference type="EC" id="3.5.1.122"/>
    </reaction>
</comment>
<dbReference type="Proteomes" id="UP000663887">
    <property type="component" value="Unassembled WGS sequence"/>
</dbReference>
<organism evidence="12 21">
    <name type="scientific">Rotaria magnacalcarata</name>
    <dbReference type="NCBI Taxonomy" id="392030"/>
    <lineage>
        <taxon>Eukaryota</taxon>
        <taxon>Metazoa</taxon>
        <taxon>Spiralia</taxon>
        <taxon>Gnathifera</taxon>
        <taxon>Rotifera</taxon>
        <taxon>Eurotatoria</taxon>
        <taxon>Bdelloidea</taxon>
        <taxon>Philodinida</taxon>
        <taxon>Philodinidae</taxon>
        <taxon>Rotaria</taxon>
    </lineage>
</organism>
<dbReference type="EMBL" id="CAJNOV010014322">
    <property type="protein sequence ID" value="CAF1546807.1"/>
    <property type="molecule type" value="Genomic_DNA"/>
</dbReference>
<dbReference type="Proteomes" id="UP000663834">
    <property type="component" value="Unassembled WGS sequence"/>
</dbReference>
<evidence type="ECO:0000256" key="3">
    <source>
        <dbReference type="ARBA" id="ARBA00012718"/>
    </source>
</evidence>
<protein>
    <recommendedName>
        <fullName evidence="4 8">Protein N-terminal glutamine amidohydrolase</fullName>
        <ecNumber evidence="3 8">3.5.1.122</ecNumber>
    </recommendedName>
    <alternativeName>
        <fullName evidence="6 8">Protein NH2-terminal glutamine deamidase</fullName>
    </alternativeName>
</protein>
<dbReference type="EC" id="3.5.1.122" evidence="3 8"/>
<evidence type="ECO:0000313" key="16">
    <source>
        <dbReference type="EMBL" id="CAF3763365.1"/>
    </source>
</evidence>
<dbReference type="EMBL" id="CAJOBJ010005271">
    <property type="protein sequence ID" value="CAF4026208.1"/>
    <property type="molecule type" value="Genomic_DNA"/>
</dbReference>
<proteinExistence type="inferred from homology"/>
<dbReference type="GO" id="GO:0070773">
    <property type="term" value="F:protein-N-terminal glutamine amidohydrolase activity"/>
    <property type="evidence" value="ECO:0007669"/>
    <property type="project" value="UniProtKB-UniRule"/>
</dbReference>
<dbReference type="EMBL" id="CAJNRG010006270">
    <property type="protein sequence ID" value="CAF2084275.1"/>
    <property type="molecule type" value="Genomic_DNA"/>
</dbReference>
<evidence type="ECO:0000313" key="13">
    <source>
        <dbReference type="EMBL" id="CAF2124282.1"/>
    </source>
</evidence>
<dbReference type="PANTHER" id="PTHR13035">
    <property type="entry name" value="PROTEIN N-TERMINAL GLUTAMINE AMIDOHYDROLASE"/>
    <property type="match status" value="1"/>
</dbReference>
<evidence type="ECO:0000256" key="4">
    <source>
        <dbReference type="ARBA" id="ARBA00021247"/>
    </source>
</evidence>
<dbReference type="PANTHER" id="PTHR13035:SF0">
    <property type="entry name" value="PROTEIN N-TERMINAL GLUTAMINE AMIDOHYDROLASE"/>
    <property type="match status" value="1"/>
</dbReference>
<evidence type="ECO:0000313" key="15">
    <source>
        <dbReference type="EMBL" id="CAF3722086.1"/>
    </source>
</evidence>
<dbReference type="OrthoDB" id="191192at2759"/>
<dbReference type="InterPro" id="IPR037132">
    <property type="entry name" value="N_Gln_amidohydro_ab_roll_sf"/>
</dbReference>
<dbReference type="Proteomes" id="UP000681720">
    <property type="component" value="Unassembled WGS sequence"/>
</dbReference>
<evidence type="ECO:0000313" key="17">
    <source>
        <dbReference type="EMBL" id="CAF3798466.1"/>
    </source>
</evidence>
<feature type="domain" description="Protein N-terminal glutamine amidohydrolase alpha beta roll" evidence="9">
    <location>
        <begin position="13"/>
        <end position="190"/>
    </location>
</feature>
<dbReference type="EMBL" id="CAJOBG010000478">
    <property type="protein sequence ID" value="CAF3819642.1"/>
    <property type="molecule type" value="Genomic_DNA"/>
</dbReference>
<evidence type="ECO:0000313" key="20">
    <source>
        <dbReference type="Proteomes" id="UP000663866"/>
    </source>
</evidence>
<comment type="function">
    <text evidence="8">Mediates the side-chain deamidation of N-terminal glutamine residues to glutamate, an important step in N-end rule pathway of protein degradation. Conversion of the resulting N-terminal glutamine to glutamate renders the protein susceptible to arginylation, polyubiquitination and degradation as specified by the N-end rule. Does not act on substrates with internal or C-terminal glutamine and does not act on non-glutamine residues in any position.</text>
</comment>
<dbReference type="EMBL" id="CAJOBH010000131">
    <property type="protein sequence ID" value="CAF3763365.1"/>
    <property type="molecule type" value="Genomic_DNA"/>
</dbReference>
<evidence type="ECO:0000313" key="10">
    <source>
        <dbReference type="EMBL" id="CAF1215730.1"/>
    </source>
</evidence>
<dbReference type="EMBL" id="CAJNRE010014108">
    <property type="protein sequence ID" value="CAF2124504.1"/>
    <property type="molecule type" value="Genomic_DNA"/>
</dbReference>
<evidence type="ECO:0000256" key="8">
    <source>
        <dbReference type="RuleBase" id="RU367082"/>
    </source>
</evidence>
<dbReference type="AlphaFoldDB" id="A0A816SF49"/>
<keyword evidence="20" id="KW-1185">Reference proteome</keyword>
<comment type="subunit">
    <text evidence="2 8">Monomer.</text>
</comment>
<evidence type="ECO:0000313" key="11">
    <source>
        <dbReference type="EMBL" id="CAF1546807.1"/>
    </source>
</evidence>
<dbReference type="InterPro" id="IPR039733">
    <property type="entry name" value="NTAQ1"/>
</dbReference>
<dbReference type="EMBL" id="CAJNRF010010737">
    <property type="protein sequence ID" value="CAF2124282.1"/>
    <property type="molecule type" value="Genomic_DNA"/>
</dbReference>
<reference evidence="12" key="1">
    <citation type="submission" date="2021-02" db="EMBL/GenBank/DDBJ databases">
        <authorList>
            <person name="Nowell W R."/>
        </authorList>
    </citation>
    <scope>NUCLEOTIDE SEQUENCE</scope>
</reference>
<dbReference type="EMBL" id="CAJNOW010000036">
    <property type="protein sequence ID" value="CAF1215730.1"/>
    <property type="molecule type" value="Genomic_DNA"/>
</dbReference>
<dbReference type="Pfam" id="PF09764">
    <property type="entry name" value="Nt_Gln_amidase"/>
    <property type="match status" value="1"/>
</dbReference>
<dbReference type="GO" id="GO:0005634">
    <property type="term" value="C:nucleus"/>
    <property type="evidence" value="ECO:0007669"/>
    <property type="project" value="TreeGrafter"/>
</dbReference>
<dbReference type="Proteomes" id="UP000663824">
    <property type="component" value="Unassembled WGS sequence"/>
</dbReference>
<dbReference type="GO" id="GO:0008418">
    <property type="term" value="F:protein-N-terminal asparagine amidohydrolase activity"/>
    <property type="evidence" value="ECO:0007669"/>
    <property type="project" value="UniProtKB-UniRule"/>
</dbReference>
<evidence type="ECO:0000256" key="1">
    <source>
        <dbReference type="ARBA" id="ARBA00008985"/>
    </source>
</evidence>
<evidence type="ECO:0000256" key="5">
    <source>
        <dbReference type="ARBA" id="ARBA00022801"/>
    </source>
</evidence>
<dbReference type="Proteomes" id="UP000681967">
    <property type="component" value="Unassembled WGS sequence"/>
</dbReference>
<dbReference type="InterPro" id="IPR023128">
    <property type="entry name" value="Prot_N_Gln_amidohydro_ab_roll"/>
</dbReference>
<dbReference type="Proteomes" id="UP000663856">
    <property type="component" value="Unassembled WGS sequence"/>
</dbReference>
<sequence>METWVVNRDQCVYTSCYCEENIWKLCECWKNNDSNHLNSLYAVFISNAQRIIPIWEQKSASNSEHLAIWDYHVILVDKSSSSTVIYDFDSTLSFPVSATDYVQQAIRDETNIAHRYHRLFRVISAQEYLDTFASDRSHMLKEDKITYMASPPSYPSISNEKSSNNINEFIDMKSKNVPGTVMNLADFCRFLRVRT</sequence>
<evidence type="ECO:0000256" key="2">
    <source>
        <dbReference type="ARBA" id="ARBA00011245"/>
    </source>
</evidence>
<evidence type="ECO:0000313" key="12">
    <source>
        <dbReference type="EMBL" id="CAF2084275.1"/>
    </source>
</evidence>
<dbReference type="EMBL" id="CAJOBF010000009">
    <property type="protein sequence ID" value="CAF3722086.1"/>
    <property type="molecule type" value="Genomic_DNA"/>
</dbReference>
<evidence type="ECO:0000259" key="9">
    <source>
        <dbReference type="Pfam" id="PF09764"/>
    </source>
</evidence>
<accession>A0A816SF49</accession>
<dbReference type="Proteomes" id="UP000676336">
    <property type="component" value="Unassembled WGS sequence"/>
</dbReference>
<keyword evidence="5 8" id="KW-0378">Hydrolase</keyword>
<comment type="caution">
    <text evidence="12">The sequence shown here is derived from an EMBL/GenBank/DDBJ whole genome shotgun (WGS) entry which is preliminary data.</text>
</comment>
<dbReference type="Proteomes" id="UP000663842">
    <property type="component" value="Unassembled WGS sequence"/>
</dbReference>
<dbReference type="Proteomes" id="UP000663866">
    <property type="component" value="Unassembled WGS sequence"/>
</dbReference>
<dbReference type="GO" id="GO:0005829">
    <property type="term" value="C:cytosol"/>
    <property type="evidence" value="ECO:0007669"/>
    <property type="project" value="TreeGrafter"/>
</dbReference>
<evidence type="ECO:0000313" key="18">
    <source>
        <dbReference type="EMBL" id="CAF3819642.1"/>
    </source>
</evidence>
<gene>
    <name evidence="16" type="ORF">BYL167_LOCUS988</name>
    <name evidence="11" type="ORF">CJN711_LOCUS30100</name>
    <name evidence="19" type="ORF">GIL414_LOCUS13154</name>
    <name evidence="10" type="ORF">KQP761_LOCUS557</name>
    <name evidence="14" type="ORF">MBJ925_LOCUS26492</name>
    <name evidence="18" type="ORF">OVN521_LOCUS4966</name>
    <name evidence="17" type="ORF">SMN809_LOCUS1038</name>
    <name evidence="15" type="ORF">UXM345_LOCUS268</name>
    <name evidence="13" type="ORF">WKI299_LOCUS25012</name>
    <name evidence="12" type="ORF">XDN619_LOCUS15368</name>
</gene>
<dbReference type="EMBL" id="CAJOBI010000145">
    <property type="protein sequence ID" value="CAF3798466.1"/>
    <property type="molecule type" value="Genomic_DNA"/>
</dbReference>
<name>A0A816SF49_9BILA</name>
<evidence type="ECO:0000313" key="21">
    <source>
        <dbReference type="Proteomes" id="UP000663887"/>
    </source>
</evidence>
<dbReference type="Gene3D" id="3.10.620.10">
    <property type="entry name" value="Protein N-terminal glutamine amidohydrolase, alpha beta roll"/>
    <property type="match status" value="1"/>
</dbReference>
<evidence type="ECO:0000313" key="14">
    <source>
        <dbReference type="EMBL" id="CAF2124504.1"/>
    </source>
</evidence>
<comment type="similarity">
    <text evidence="1 8">Belongs to the NTAQ1 family.</text>
</comment>
<evidence type="ECO:0000256" key="6">
    <source>
        <dbReference type="ARBA" id="ARBA00029677"/>
    </source>
</evidence>
<dbReference type="Proteomes" id="UP000663855">
    <property type="component" value="Unassembled WGS sequence"/>
</dbReference>